<organism evidence="4 5">
    <name type="scientific">Roseibium aquae</name>
    <dbReference type="NCBI Taxonomy" id="1323746"/>
    <lineage>
        <taxon>Bacteria</taxon>
        <taxon>Pseudomonadati</taxon>
        <taxon>Pseudomonadota</taxon>
        <taxon>Alphaproteobacteria</taxon>
        <taxon>Hyphomicrobiales</taxon>
        <taxon>Stappiaceae</taxon>
        <taxon>Roseibium</taxon>
    </lineage>
</organism>
<evidence type="ECO:0000259" key="3">
    <source>
        <dbReference type="Pfam" id="PF23666"/>
    </source>
</evidence>
<comment type="caution">
    <text evidence="4">The sequence shown here is derived from an EMBL/GenBank/DDBJ whole genome shotgun (WGS) entry which is preliminary data.</text>
</comment>
<dbReference type="CDD" id="cd19607">
    <property type="entry name" value="GTA_TIM-barrel-like"/>
    <property type="match status" value="1"/>
</dbReference>
<sequence>MATLVLGAAATALSGSIGASPLVSALISGAAGVAGAYADGLIAGALTPARRMSTEGPRIGDLRLQTSTEGAPVADAVGRVRLAGQVIWATRLRMEVNTSSEKVGGKGGGGRQTVTTTTYSYFANFAVGLCEGPIAGIGRVWADGRILDLSRITHRVHAGTADQLPDPLISAREGEAPAYRGTALVVFEDLALGGFGNRIPQLEFEVIRKLPGIEEQVQGMVMIPGAGEWVYAGGEIRRLDPDSEGTSAAENVNNQVGGPDWAVAVDGLQRDFPNAASVLLVVSWFGSDLRCGACEVRPGVEFGPEKTTAPRSWQVHGLGRDGARLLARSAEDPQRPAYGGTPADSTVVDALRDLKRRGIATTFCPFLLMDIAPGNGLSDPYGRAEQPAFPWRGRITCHPAAGQPGSVDRTAAATAQVAGFFGTASLSDIAVTIDPASHAVTTSYSGPADWGWRRMVLHYARLCAAVNAIEPGAVTGFLIGSELRGLTFVRDGPGSYPAVSQLVQLAADCRAILGPDVKLTYAADWSEYRGHDPADGSGDFFFHLDPLWSSSAIDAVGIDTYMTLSDWRDGDGHLDALAGAGAITDLAYLHANVEGGEDYDWSYQGAADREDQTRTPITDGAYGKPWVFRAKDIRNWWLNSHFDRPGGVESGSPTGWVPQSKPIWFTEYGFPSVDKATNQPNVFVDPKSSESAFPYFSNGGRDDLIQRRGIEALLTYWDPGEGRNPVSPVYGGPMLDLSRSFLWTWDARPFPAFPNRSDVWGDAANWQYGHWVQGKLGAVTLGALIVHICKSVGFDAIEAGALSDPVAGWLRAGIVSPREQLEQLAQVYRFDMVETGERIVCRPRGRPPLGTLAEAELAAPDRQKPDWTLTRAQETDLPVRAHLGFWDAGHDYRQTSVAAGRLVTSSARTESLTAPLVMDPGEGQGRIEAWLMERWAERERASFALPPSKLAFDPGDGIVLEAGGRQRAVRLTRIVEAGARLCEAVAVEPGVYSLRRAEASPPPAQPVQSFGAAVLEVLDLPVISDTQGDHQPWCAAFAAPWGGVRVQEGSRIIASVPGQARMGRTQTDLFAGTAYRFDRANRLTVRLAYGTLSSVPEEELLERAVNVLAVWNGENAWEILQFATAELVGQMTWQLSGLLRGRRGTAHAMRGAVAAGARVVLLDGALVQADVPLTDRGIPRTWAYGPAPLPSSDPAFKTLSMRLEAVALKPFAPVHVRGRRTPAGDLAVSWIRQGRVNATWADGTDVPLGEERELYEIDVLNGGSVIRTVRGLTSPAWTYAAADQTADFGAPQPAITLRVVQISGLVGRGVPTEANL</sequence>
<evidence type="ECO:0000259" key="2">
    <source>
        <dbReference type="Pfam" id="PF13550"/>
    </source>
</evidence>
<dbReference type="OrthoDB" id="8445115at2"/>
<reference evidence="4" key="2">
    <citation type="submission" date="2020-09" db="EMBL/GenBank/DDBJ databases">
        <authorList>
            <person name="Sun Q."/>
            <person name="Zhou Y."/>
        </authorList>
    </citation>
    <scope>NUCLEOTIDE SEQUENCE</scope>
    <source>
        <strain evidence="4">CGMCC 1.12426</strain>
    </source>
</reference>
<dbReference type="InterPro" id="IPR025195">
    <property type="entry name" value="GTA_TIM_dom"/>
</dbReference>
<evidence type="ECO:0000313" key="5">
    <source>
        <dbReference type="Proteomes" id="UP000605148"/>
    </source>
</evidence>
<dbReference type="InterPro" id="IPR017853">
    <property type="entry name" value="GH"/>
</dbReference>
<dbReference type="Pfam" id="PF13550">
    <property type="entry name" value="Phage-tail_3"/>
    <property type="match status" value="1"/>
</dbReference>
<gene>
    <name evidence="4" type="ORF">GCM10011316_29380</name>
</gene>
<dbReference type="SUPFAM" id="SSF51445">
    <property type="entry name" value="(Trans)glycosidases"/>
    <property type="match status" value="1"/>
</dbReference>
<dbReference type="EMBL" id="BMFA01000008">
    <property type="protein sequence ID" value="GGB55440.1"/>
    <property type="molecule type" value="Genomic_DNA"/>
</dbReference>
<name>A0A916X1C6_9HYPH</name>
<accession>A0A916X1C6</accession>
<dbReference type="Pfam" id="PF23666">
    <property type="entry name" value="Rcc01698_C"/>
    <property type="match status" value="1"/>
</dbReference>
<evidence type="ECO:0000313" key="4">
    <source>
        <dbReference type="EMBL" id="GGB55440.1"/>
    </source>
</evidence>
<protein>
    <submittedName>
        <fullName evidence="4">Phage host specificity protein</fullName>
    </submittedName>
</protein>
<evidence type="ECO:0000259" key="1">
    <source>
        <dbReference type="Pfam" id="PF13547"/>
    </source>
</evidence>
<dbReference type="InterPro" id="IPR056490">
    <property type="entry name" value="Rcc01698_C"/>
</dbReference>
<proteinExistence type="predicted"/>
<feature type="domain" description="Rcc01698-like C-terminal" evidence="3">
    <location>
        <begin position="1060"/>
        <end position="1160"/>
    </location>
</feature>
<keyword evidence="5" id="KW-1185">Reference proteome</keyword>
<dbReference type="RefSeq" id="WP_150497724.1">
    <property type="nucleotide sequence ID" value="NZ_BMFA01000008.1"/>
</dbReference>
<feature type="domain" description="GTA TIM-barrel-like" evidence="1">
    <location>
        <begin position="450"/>
        <end position="754"/>
    </location>
</feature>
<dbReference type="Proteomes" id="UP000605148">
    <property type="component" value="Unassembled WGS sequence"/>
</dbReference>
<dbReference type="InterPro" id="IPR032876">
    <property type="entry name" value="J_dom"/>
</dbReference>
<dbReference type="Pfam" id="PF13547">
    <property type="entry name" value="GTA_TIM"/>
    <property type="match status" value="1"/>
</dbReference>
<reference evidence="4" key="1">
    <citation type="journal article" date="2014" name="Int. J. Syst. Evol. Microbiol.">
        <title>Complete genome sequence of Corynebacterium casei LMG S-19264T (=DSM 44701T), isolated from a smear-ripened cheese.</title>
        <authorList>
            <consortium name="US DOE Joint Genome Institute (JGI-PGF)"/>
            <person name="Walter F."/>
            <person name="Albersmeier A."/>
            <person name="Kalinowski J."/>
            <person name="Ruckert C."/>
        </authorList>
    </citation>
    <scope>NUCLEOTIDE SEQUENCE</scope>
    <source>
        <strain evidence="4">CGMCC 1.12426</strain>
    </source>
</reference>
<feature type="domain" description="Tip attachment protein J" evidence="2">
    <location>
        <begin position="816"/>
        <end position="974"/>
    </location>
</feature>
<dbReference type="Gene3D" id="3.20.20.80">
    <property type="entry name" value="Glycosidases"/>
    <property type="match status" value="1"/>
</dbReference>